<evidence type="ECO:0000313" key="3">
    <source>
        <dbReference type="Proteomes" id="UP001380822"/>
    </source>
</evidence>
<protein>
    <submittedName>
        <fullName evidence="2">Uncharacterized protein</fullName>
    </submittedName>
</protein>
<proteinExistence type="predicted"/>
<keyword evidence="3" id="KW-1185">Reference proteome</keyword>
<comment type="caution">
    <text evidence="2">The sequence shown here is derived from an EMBL/GenBank/DDBJ whole genome shotgun (WGS) entry which is preliminary data.</text>
</comment>
<sequence>MFSEDKPQQPDGPVSSPHEGPEEREAFQEEAREIVDAAEAEPVPERLQNLALALGEALESAHDGAALLPRNLRKTH</sequence>
<feature type="compositionally biased region" description="Basic and acidic residues" evidence="1">
    <location>
        <begin position="19"/>
        <end position="30"/>
    </location>
</feature>
<name>A0ABU7ZM78_9HYPH</name>
<dbReference type="EMBL" id="JBAKBE010000004">
    <property type="protein sequence ID" value="MEH0096162.1"/>
    <property type="molecule type" value="Genomic_DNA"/>
</dbReference>
<organism evidence="2 3">
    <name type="scientific">Pannonibacter anstelovis</name>
    <dbReference type="NCBI Taxonomy" id="3121537"/>
    <lineage>
        <taxon>Bacteria</taxon>
        <taxon>Pseudomonadati</taxon>
        <taxon>Pseudomonadota</taxon>
        <taxon>Alphaproteobacteria</taxon>
        <taxon>Hyphomicrobiales</taxon>
        <taxon>Stappiaceae</taxon>
        <taxon>Pannonibacter</taxon>
    </lineage>
</organism>
<reference evidence="2 3" key="1">
    <citation type="submission" date="2024-02" db="EMBL/GenBank/DDBJ databases">
        <title>A new putative Pannonibacter species isolated from two cases of bloodstream infections in paediatric patients.</title>
        <authorList>
            <person name="Castellana S."/>
            <person name="De Laurentiis V."/>
            <person name="Grassi M."/>
            <person name="De Leonardis F."/>
            <person name="Mosca A."/>
            <person name="De Carlo C."/>
            <person name="Sparapano E."/>
            <person name="Ronga L."/>
            <person name="Santacroce L."/>
            <person name="Chironna M."/>
            <person name="De Robertis A."/>
            <person name="Bianco A."/>
            <person name="Del Sambro L."/>
            <person name="Capozzi L."/>
            <person name="Parisi A."/>
        </authorList>
    </citation>
    <scope>NUCLEOTIDE SEQUENCE [LARGE SCALE GENOMIC DNA]</scope>
    <source>
        <strain evidence="2 3">Pt2</strain>
    </source>
</reference>
<feature type="region of interest" description="Disordered" evidence="1">
    <location>
        <begin position="1"/>
        <end position="30"/>
    </location>
</feature>
<dbReference type="Proteomes" id="UP001380822">
    <property type="component" value="Unassembled WGS sequence"/>
</dbReference>
<accession>A0ABU7ZM78</accession>
<gene>
    <name evidence="2" type="ORF">V6L76_07855</name>
</gene>
<evidence type="ECO:0000256" key="1">
    <source>
        <dbReference type="SAM" id="MobiDB-lite"/>
    </source>
</evidence>
<dbReference type="RefSeq" id="WP_334251201.1">
    <property type="nucleotide sequence ID" value="NZ_JBAKBE010000004.1"/>
</dbReference>
<evidence type="ECO:0000313" key="2">
    <source>
        <dbReference type="EMBL" id="MEH0096162.1"/>
    </source>
</evidence>